<comment type="caution">
    <text evidence="11">The sequence shown here is derived from an EMBL/GenBank/DDBJ whole genome shotgun (WGS) entry which is preliminary data.</text>
</comment>
<feature type="transmembrane region" description="Helical" evidence="9">
    <location>
        <begin position="614"/>
        <end position="634"/>
    </location>
</feature>
<keyword evidence="2" id="KW-0813">Transport</keyword>
<dbReference type="Pfam" id="PF00083">
    <property type="entry name" value="Sugar_tr"/>
    <property type="match status" value="1"/>
</dbReference>
<dbReference type="GO" id="GO:0051119">
    <property type="term" value="F:sugar transmembrane transporter activity"/>
    <property type="evidence" value="ECO:0007669"/>
    <property type="project" value="InterPro"/>
</dbReference>
<dbReference type="InterPro" id="IPR036259">
    <property type="entry name" value="MFS_trans_sf"/>
</dbReference>
<evidence type="ECO:0000256" key="2">
    <source>
        <dbReference type="ARBA" id="ARBA00022448"/>
    </source>
</evidence>
<feature type="transmembrane region" description="Helical" evidence="9">
    <location>
        <begin position="282"/>
        <end position="300"/>
    </location>
</feature>
<evidence type="ECO:0000313" key="11">
    <source>
        <dbReference type="EMBL" id="KAK8787143.1"/>
    </source>
</evidence>
<feature type="transmembrane region" description="Helical" evidence="9">
    <location>
        <begin position="516"/>
        <end position="535"/>
    </location>
</feature>
<dbReference type="InterPro" id="IPR050549">
    <property type="entry name" value="MFS_Trehalose_Transporter"/>
</dbReference>
<dbReference type="Gene3D" id="1.20.1250.20">
    <property type="entry name" value="MFS general substrate transporter like domains"/>
    <property type="match status" value="1"/>
</dbReference>
<comment type="subcellular location">
    <subcellularLocation>
        <location evidence="1">Cell membrane</location>
        <topology evidence="1">Multi-pass membrane protein</topology>
    </subcellularLocation>
</comment>
<evidence type="ECO:0000256" key="9">
    <source>
        <dbReference type="SAM" id="Phobius"/>
    </source>
</evidence>
<evidence type="ECO:0000256" key="1">
    <source>
        <dbReference type="ARBA" id="ARBA00004651"/>
    </source>
</evidence>
<keyword evidence="6 9" id="KW-1133">Transmembrane helix</keyword>
<feature type="transmembrane region" description="Helical" evidence="9">
    <location>
        <begin position="242"/>
        <end position="262"/>
    </location>
</feature>
<evidence type="ECO:0000256" key="5">
    <source>
        <dbReference type="ARBA" id="ARBA00022692"/>
    </source>
</evidence>
<organism evidence="11 12">
    <name type="scientific">Amblyomma americanum</name>
    <name type="common">Lone star tick</name>
    <dbReference type="NCBI Taxonomy" id="6943"/>
    <lineage>
        <taxon>Eukaryota</taxon>
        <taxon>Metazoa</taxon>
        <taxon>Ecdysozoa</taxon>
        <taxon>Arthropoda</taxon>
        <taxon>Chelicerata</taxon>
        <taxon>Arachnida</taxon>
        <taxon>Acari</taxon>
        <taxon>Parasitiformes</taxon>
        <taxon>Ixodida</taxon>
        <taxon>Ixodoidea</taxon>
        <taxon>Ixodidae</taxon>
        <taxon>Amblyomminae</taxon>
        <taxon>Amblyomma</taxon>
    </lineage>
</organism>
<dbReference type="PANTHER" id="PTHR48021">
    <property type="match status" value="1"/>
</dbReference>
<keyword evidence="5 9" id="KW-0812">Transmembrane</keyword>
<dbReference type="AlphaFoldDB" id="A0AAQ4FK60"/>
<keyword evidence="12" id="KW-1185">Reference proteome</keyword>
<dbReference type="GO" id="GO:0005886">
    <property type="term" value="C:plasma membrane"/>
    <property type="evidence" value="ECO:0007669"/>
    <property type="project" value="UniProtKB-SubCell"/>
</dbReference>
<feature type="transmembrane region" description="Helical" evidence="9">
    <location>
        <begin position="646"/>
        <end position="665"/>
    </location>
</feature>
<accession>A0AAQ4FK60</accession>
<protein>
    <recommendedName>
        <fullName evidence="10">Major facilitator superfamily (MFS) profile domain-containing protein</fullName>
    </recommendedName>
</protein>
<feature type="domain" description="Major facilitator superfamily (MFS) profile" evidence="10">
    <location>
        <begin position="245"/>
        <end position="669"/>
    </location>
</feature>
<dbReference type="PRINTS" id="PR00171">
    <property type="entry name" value="SUGRTRNSPORT"/>
</dbReference>
<gene>
    <name evidence="11" type="ORF">V5799_023076</name>
</gene>
<dbReference type="PANTHER" id="PTHR48021:SF1">
    <property type="entry name" value="GH07001P-RELATED"/>
    <property type="match status" value="1"/>
</dbReference>
<keyword evidence="7 9" id="KW-0472">Membrane</keyword>
<feature type="transmembrane region" description="Helical" evidence="9">
    <location>
        <begin position="393"/>
        <end position="414"/>
    </location>
</feature>
<keyword evidence="3" id="KW-1003">Cell membrane</keyword>
<reference evidence="11 12" key="1">
    <citation type="journal article" date="2023" name="Arcadia Sci">
        <title>De novo assembly of a long-read Amblyomma americanum tick genome.</title>
        <authorList>
            <person name="Chou S."/>
            <person name="Poskanzer K.E."/>
            <person name="Rollins M."/>
            <person name="Thuy-Boun P.S."/>
        </authorList>
    </citation>
    <scope>NUCLEOTIDE SEQUENCE [LARGE SCALE GENOMIC DNA]</scope>
    <source>
        <strain evidence="11">F_SG_1</strain>
        <tissue evidence="11">Salivary glands</tissue>
    </source>
</reference>
<feature type="region of interest" description="Disordered" evidence="8">
    <location>
        <begin position="1"/>
        <end position="88"/>
    </location>
</feature>
<evidence type="ECO:0000259" key="10">
    <source>
        <dbReference type="PROSITE" id="PS50850"/>
    </source>
</evidence>
<dbReference type="InterPro" id="IPR044775">
    <property type="entry name" value="MFS_ERD6/Tret1-like"/>
</dbReference>
<dbReference type="InterPro" id="IPR003663">
    <property type="entry name" value="Sugar/inositol_transpt"/>
</dbReference>
<dbReference type="SUPFAM" id="SSF103473">
    <property type="entry name" value="MFS general substrate transporter"/>
    <property type="match status" value="1"/>
</dbReference>
<evidence type="ECO:0000256" key="7">
    <source>
        <dbReference type="ARBA" id="ARBA00023136"/>
    </source>
</evidence>
<evidence type="ECO:0000313" key="12">
    <source>
        <dbReference type="Proteomes" id="UP001321473"/>
    </source>
</evidence>
<evidence type="ECO:0000256" key="6">
    <source>
        <dbReference type="ARBA" id="ARBA00022989"/>
    </source>
</evidence>
<sequence length="700" mass="72596">MEDSSASSHSESKNRSFISKPAASHPYDASRRQGVTRAAPDAGAQNVPTKDAEGALNITSSGAPHDAFLSKDDAGKSSGGVAGSSGVNAPDKNVILEHASIPNVSISNAAASGAPSEDVTPPSIRNNTGEEAALLVAPVTDASQASATPATAIASTSEGTVATVDTAAAPATTTRDNCDLSAMERGSPGLPVEAALVQGADTASAGVNAMAVPSTAPMPEAEPAVVVAPDAVGTVVDARRRLYVAVAITYMASLSFGFSLAYSSPALPNIRKVMTFSESDSGWFGSLVTLGAVIGGLTGGRHLSMIGRRGTLIASSVWFMVGWLCLVAGSPKAALFAGRVLTGVGTGMVALAVTVFISEISPAELRGLLNTGANLVLCSGILVVFILGKFLNFWMLAVCCLLPSACTSVSLFWCHESPRWLLKNGHRDRAAAALRFYLGPDAATEMTAMESALTRHGNDAAASFSLHDLAAPRVYRSLLCVLLTMTMQQMSAIGVIIAYAQDIFEDAGTSVSAENSAIIVAAIQVIMVAIATVLADRLGRKVLLLFSSAVSSACLAVLGLSFHLKATVGKDFEDSFGWLPLVSLCAFFVGYAVGLGPLPWVLLGEMIPLKAKGFATGFCTATLFAEAFVLTKGYNSIRAVLGTAGTYWMFSSSLAAGFVLMYLFVPETKGKDLEQIERLFGKTLSSPRDSLIRNDAPDTK</sequence>
<feature type="transmembrane region" description="Helical" evidence="9">
    <location>
        <begin position="312"/>
        <end position="330"/>
    </location>
</feature>
<dbReference type="PROSITE" id="PS00217">
    <property type="entry name" value="SUGAR_TRANSPORT_2"/>
    <property type="match status" value="1"/>
</dbReference>
<feature type="transmembrane region" description="Helical" evidence="9">
    <location>
        <begin position="542"/>
        <end position="564"/>
    </location>
</feature>
<proteinExistence type="predicted"/>
<keyword evidence="4" id="KW-0762">Sugar transport</keyword>
<feature type="transmembrane region" description="Helical" evidence="9">
    <location>
        <begin position="368"/>
        <end position="387"/>
    </location>
</feature>
<feature type="transmembrane region" description="Helical" evidence="9">
    <location>
        <begin position="336"/>
        <end position="356"/>
    </location>
</feature>
<feature type="transmembrane region" description="Helical" evidence="9">
    <location>
        <begin position="576"/>
        <end position="602"/>
    </location>
</feature>
<feature type="transmembrane region" description="Helical" evidence="9">
    <location>
        <begin position="478"/>
        <end position="500"/>
    </location>
</feature>
<evidence type="ECO:0000256" key="3">
    <source>
        <dbReference type="ARBA" id="ARBA00022475"/>
    </source>
</evidence>
<evidence type="ECO:0000256" key="4">
    <source>
        <dbReference type="ARBA" id="ARBA00022597"/>
    </source>
</evidence>
<dbReference type="Proteomes" id="UP001321473">
    <property type="component" value="Unassembled WGS sequence"/>
</dbReference>
<dbReference type="InterPro" id="IPR020846">
    <property type="entry name" value="MFS_dom"/>
</dbReference>
<dbReference type="FunFam" id="1.20.1250.20:FF:000218">
    <property type="entry name" value="facilitated trehalose transporter Tret1"/>
    <property type="match status" value="1"/>
</dbReference>
<evidence type="ECO:0000256" key="8">
    <source>
        <dbReference type="SAM" id="MobiDB-lite"/>
    </source>
</evidence>
<dbReference type="CDD" id="cd17358">
    <property type="entry name" value="MFS_GLUT6_8_Class3_like"/>
    <property type="match status" value="1"/>
</dbReference>
<name>A0AAQ4FK60_AMBAM</name>
<dbReference type="InterPro" id="IPR005829">
    <property type="entry name" value="Sugar_transporter_CS"/>
</dbReference>
<dbReference type="PROSITE" id="PS50850">
    <property type="entry name" value="MFS"/>
    <property type="match status" value="1"/>
</dbReference>
<dbReference type="InterPro" id="IPR005828">
    <property type="entry name" value="MFS_sugar_transport-like"/>
</dbReference>
<dbReference type="EMBL" id="JARKHS020002060">
    <property type="protein sequence ID" value="KAK8787143.1"/>
    <property type="molecule type" value="Genomic_DNA"/>
</dbReference>